<keyword evidence="10" id="KW-1185">Reference proteome</keyword>
<evidence type="ECO:0000256" key="3">
    <source>
        <dbReference type="ARBA" id="ARBA00022989"/>
    </source>
</evidence>
<evidence type="ECO:0000259" key="7">
    <source>
        <dbReference type="Pfam" id="PF10192"/>
    </source>
</evidence>
<keyword evidence="3 6" id="KW-1133">Transmembrane helix</keyword>
<dbReference type="GO" id="GO:0016020">
    <property type="term" value="C:membrane"/>
    <property type="evidence" value="ECO:0007669"/>
    <property type="project" value="UniProtKB-SubCell"/>
</dbReference>
<dbReference type="PANTHER" id="PTHR23252">
    <property type="entry name" value="INTIMAL THICKNESS RECEPTOR-RELATED"/>
    <property type="match status" value="1"/>
</dbReference>
<dbReference type="Pfam" id="PF10192">
    <property type="entry name" value="GPR180-TMEM145_TM"/>
    <property type="match status" value="1"/>
</dbReference>
<dbReference type="Proteomes" id="UP000639338">
    <property type="component" value="Unassembled WGS sequence"/>
</dbReference>
<accession>A0A835CRF2</accession>
<evidence type="ECO:0000256" key="4">
    <source>
        <dbReference type="ARBA" id="ARBA00023136"/>
    </source>
</evidence>
<dbReference type="GO" id="GO:0007186">
    <property type="term" value="P:G protein-coupled receptor signaling pathway"/>
    <property type="evidence" value="ECO:0007669"/>
    <property type="project" value="InterPro"/>
</dbReference>
<dbReference type="OrthoDB" id="205745at2759"/>
<comment type="subcellular location">
    <subcellularLocation>
        <location evidence="1">Membrane</location>
        <topology evidence="1">Multi-pass membrane protein</topology>
    </subcellularLocation>
</comment>
<evidence type="ECO:0000256" key="5">
    <source>
        <dbReference type="ARBA" id="ARBA00023180"/>
    </source>
</evidence>
<feature type="domain" description="GPR180-like N-terminal" evidence="8">
    <location>
        <begin position="27"/>
        <end position="164"/>
    </location>
</feature>
<dbReference type="GO" id="GO:0019236">
    <property type="term" value="P:response to pheromone"/>
    <property type="evidence" value="ECO:0007669"/>
    <property type="project" value="InterPro"/>
</dbReference>
<evidence type="ECO:0000259" key="8">
    <source>
        <dbReference type="Pfam" id="PF21892"/>
    </source>
</evidence>
<feature type="domain" description="GPR180/TMEM145 transmembrane" evidence="7">
    <location>
        <begin position="198"/>
        <end position="415"/>
    </location>
</feature>
<keyword evidence="5" id="KW-0325">Glycoprotein</keyword>
<dbReference type="InterPro" id="IPR047831">
    <property type="entry name" value="GPR180/TMEM145"/>
</dbReference>
<feature type="transmembrane region" description="Helical" evidence="6">
    <location>
        <begin position="223"/>
        <end position="245"/>
    </location>
</feature>
<dbReference type="Pfam" id="PF21892">
    <property type="entry name" value="TMEM145_N"/>
    <property type="match status" value="1"/>
</dbReference>
<evidence type="ECO:0000313" key="9">
    <source>
        <dbReference type="EMBL" id="KAF7993242.1"/>
    </source>
</evidence>
<proteinExistence type="predicted"/>
<evidence type="ECO:0000256" key="2">
    <source>
        <dbReference type="ARBA" id="ARBA00022692"/>
    </source>
</evidence>
<comment type="caution">
    <text evidence="9">The sequence shown here is derived from an EMBL/GenBank/DDBJ whole genome shotgun (WGS) entry which is preliminary data.</text>
</comment>
<keyword evidence="2 6" id="KW-0812">Transmembrane</keyword>
<keyword evidence="4 6" id="KW-0472">Membrane</keyword>
<dbReference type="EMBL" id="JACMRX010000003">
    <property type="protein sequence ID" value="KAF7993242.1"/>
    <property type="molecule type" value="Genomic_DNA"/>
</dbReference>
<organism evidence="9 10">
    <name type="scientific">Aphidius gifuensis</name>
    <name type="common">Parasitoid wasp</name>
    <dbReference type="NCBI Taxonomy" id="684658"/>
    <lineage>
        <taxon>Eukaryota</taxon>
        <taxon>Metazoa</taxon>
        <taxon>Ecdysozoa</taxon>
        <taxon>Arthropoda</taxon>
        <taxon>Hexapoda</taxon>
        <taxon>Insecta</taxon>
        <taxon>Pterygota</taxon>
        <taxon>Neoptera</taxon>
        <taxon>Endopterygota</taxon>
        <taxon>Hymenoptera</taxon>
        <taxon>Apocrita</taxon>
        <taxon>Ichneumonoidea</taxon>
        <taxon>Braconidae</taxon>
        <taxon>Aphidiinae</taxon>
        <taxon>Aphidius</taxon>
    </lineage>
</organism>
<dbReference type="AlphaFoldDB" id="A0A835CRF2"/>
<reference evidence="9 10" key="1">
    <citation type="submission" date="2020-08" db="EMBL/GenBank/DDBJ databases">
        <title>Aphidius gifuensis genome sequencing and assembly.</title>
        <authorList>
            <person name="Du Z."/>
        </authorList>
    </citation>
    <scope>NUCLEOTIDE SEQUENCE [LARGE SCALE GENOMIC DNA]</scope>
    <source>
        <strain evidence="9">YNYX2018</strain>
        <tissue evidence="9">Adults</tissue>
    </source>
</reference>
<dbReference type="InterPro" id="IPR019336">
    <property type="entry name" value="GPR180/TMEM145_TM"/>
</dbReference>
<feature type="transmembrane region" description="Helical" evidence="6">
    <location>
        <begin position="403"/>
        <end position="419"/>
    </location>
</feature>
<gene>
    <name evidence="9" type="ORF">HCN44_006302</name>
</gene>
<sequence>MNCIIIIIISLTLINNFSYLNSKILLGRLETNKNWEFLARFCFLTERGSFHYDFMINRTSKNNGNVNLLLYYDAPSQWPSVYPSNRTCEDKQSILKIEQGQIVPLSADDYASSSVSGCRKIGNTLNDNDLIQCTSYRMFKSARPRWWFIALADCSSDTGLNVTYNISMTNGPPGSFWKEHYSADEFYTLPLFIIAGIAYSVLVITSIYMANELRLRRLLHSTFRLYMISMVCQFIGICCGIYSMTYRGLTGFDVKKIILLGFVFRAWSETSYTLLMLQLAEGYTITKSHLPISQLWFNTWFIFGMVFLQLGLLTYQNEVFDPGLVLYIYESGPGFCLMALKVIAWVLFTYYCFKTCQEIKTKYEFYASLLSLGSIWFLFHPLTVLIITIVIDKWIRESVVQAASLWIIFIGHAFFLWLIRPSSSNIRFPFHIRTTQVVPTFSTEPHNNNYEPSRRRASIFTVQFENTTHT</sequence>
<feature type="transmembrane region" description="Helical" evidence="6">
    <location>
        <begin position="295"/>
        <end position="312"/>
    </location>
</feature>
<evidence type="ECO:0000313" key="10">
    <source>
        <dbReference type="Proteomes" id="UP000639338"/>
    </source>
</evidence>
<name>A0A835CRF2_APHGI</name>
<evidence type="ECO:0000256" key="1">
    <source>
        <dbReference type="ARBA" id="ARBA00004141"/>
    </source>
</evidence>
<feature type="transmembrane region" description="Helical" evidence="6">
    <location>
        <begin position="332"/>
        <end position="353"/>
    </location>
</feature>
<protein>
    <recommendedName>
        <fullName evidence="11">Intimal thickness related receptor IRP domain-containing protein</fullName>
    </recommendedName>
</protein>
<evidence type="ECO:0008006" key="11">
    <source>
        <dbReference type="Google" id="ProtNLM"/>
    </source>
</evidence>
<feature type="transmembrane region" description="Helical" evidence="6">
    <location>
        <begin position="186"/>
        <end position="211"/>
    </location>
</feature>
<evidence type="ECO:0000256" key="6">
    <source>
        <dbReference type="SAM" id="Phobius"/>
    </source>
</evidence>
<dbReference type="PANTHER" id="PTHR23252:SF24">
    <property type="entry name" value="TRANSMEMBRANE PROTEIN 145"/>
    <property type="match status" value="1"/>
</dbReference>
<dbReference type="InterPro" id="IPR053880">
    <property type="entry name" value="GPR180-like_N"/>
</dbReference>
<feature type="transmembrane region" description="Helical" evidence="6">
    <location>
        <begin position="365"/>
        <end position="391"/>
    </location>
</feature>